<dbReference type="STRING" id="573570.F7310_09700"/>
<feature type="transmembrane region" description="Helical" evidence="1">
    <location>
        <begin position="117"/>
        <end position="134"/>
    </location>
</feature>
<dbReference type="RefSeq" id="WP_072713391.1">
    <property type="nucleotide sequence ID" value="NZ_CP016796.1"/>
</dbReference>
<dbReference type="Pfam" id="PF05232">
    <property type="entry name" value="BTP"/>
    <property type="match status" value="2"/>
</dbReference>
<accession>A0A1L4BUU3</accession>
<keyword evidence="1" id="KW-0812">Transmembrane</keyword>
<feature type="domain" description="Chlorhexidine efflux transporter" evidence="2">
    <location>
        <begin position="6"/>
        <end position="67"/>
    </location>
</feature>
<evidence type="ECO:0000256" key="1">
    <source>
        <dbReference type="SAM" id="Phobius"/>
    </source>
</evidence>
<dbReference type="InterPro" id="IPR007896">
    <property type="entry name" value="BTP_bacteria"/>
</dbReference>
<name>A0A1L4BUU3_9GAMM</name>
<proteinExistence type="predicted"/>
<protein>
    <submittedName>
        <fullName evidence="3">LysR family transcriptional regulator</fullName>
    </submittedName>
</protein>
<feature type="transmembrane region" description="Helical" evidence="1">
    <location>
        <begin position="12"/>
        <end position="35"/>
    </location>
</feature>
<sequence length="151" mass="17581">MNTMNMSFFARVVHTVGFEVFGVVIFTPVAVYVLNESVFDIGFLAIVISLIAMVWNLIYNYIFDFIEGFFGGHRSKRKLFMRIMHAVSFELGLLVVTLPIVAYWLSMSLWKALLTDLSFVVFYLIYAFVYNYLFDKIYFGIVHAKKHREAN</sequence>
<evidence type="ECO:0000313" key="3">
    <source>
        <dbReference type="EMBL" id="API87610.1"/>
    </source>
</evidence>
<reference evidence="3 4" key="1">
    <citation type="journal article" date="2016" name="Appl. Environ. Microbiol.">
        <title>Whole genome relationships among Francisella bacteria of diverse origin define new species and provide specific regions for detection.</title>
        <authorList>
            <person name="Challacombe J.F."/>
            <person name="Petersen J.M."/>
            <person name="Gallegos-Graves V."/>
            <person name="Hodge D."/>
            <person name="Pillai S."/>
            <person name="Kuske C.R."/>
        </authorList>
    </citation>
    <scope>NUCLEOTIDE SEQUENCE [LARGE SCALE GENOMIC DNA]</scope>
    <source>
        <strain evidence="4">TX07-7310</strain>
    </source>
</reference>
<keyword evidence="4" id="KW-1185">Reference proteome</keyword>
<feature type="transmembrane region" description="Helical" evidence="1">
    <location>
        <begin position="41"/>
        <end position="62"/>
    </location>
</feature>
<feature type="domain" description="Chlorhexidine efflux transporter" evidence="2">
    <location>
        <begin position="77"/>
        <end position="137"/>
    </location>
</feature>
<organism evidence="3 4">
    <name type="scientific">Francisella uliginis</name>
    <dbReference type="NCBI Taxonomy" id="573570"/>
    <lineage>
        <taxon>Bacteria</taxon>
        <taxon>Pseudomonadati</taxon>
        <taxon>Pseudomonadota</taxon>
        <taxon>Gammaproteobacteria</taxon>
        <taxon>Thiotrichales</taxon>
        <taxon>Francisellaceae</taxon>
        <taxon>Francisella</taxon>
    </lineage>
</organism>
<dbReference type="NCBIfam" id="NF033664">
    <property type="entry name" value="PACE_transport"/>
    <property type="match status" value="1"/>
</dbReference>
<keyword evidence="1" id="KW-0472">Membrane</keyword>
<evidence type="ECO:0000313" key="4">
    <source>
        <dbReference type="Proteomes" id="UP000184222"/>
    </source>
</evidence>
<dbReference type="EMBL" id="CP016796">
    <property type="protein sequence ID" value="API87610.1"/>
    <property type="molecule type" value="Genomic_DNA"/>
</dbReference>
<dbReference type="AlphaFoldDB" id="A0A1L4BUU3"/>
<evidence type="ECO:0000259" key="2">
    <source>
        <dbReference type="Pfam" id="PF05232"/>
    </source>
</evidence>
<dbReference type="OrthoDB" id="1631120at2"/>
<gene>
    <name evidence="3" type="ORF">F7310_09700</name>
</gene>
<dbReference type="Proteomes" id="UP000184222">
    <property type="component" value="Chromosome"/>
</dbReference>
<feature type="transmembrane region" description="Helical" evidence="1">
    <location>
        <begin position="83"/>
        <end position="105"/>
    </location>
</feature>
<keyword evidence="1" id="KW-1133">Transmembrane helix</keyword>
<dbReference type="InterPro" id="IPR058208">
    <property type="entry name" value="PACE"/>
</dbReference>
<dbReference type="KEGG" id="frx:F7310_09700"/>